<feature type="domain" description="PiggyBac transposable element-derived protein" evidence="2">
    <location>
        <begin position="106"/>
        <end position="273"/>
    </location>
</feature>
<dbReference type="PANTHER" id="PTHR46599:SF3">
    <property type="entry name" value="PIGGYBAC TRANSPOSABLE ELEMENT-DERIVED PROTEIN 4"/>
    <property type="match status" value="1"/>
</dbReference>
<accession>A0A9J6E7L1</accession>
<evidence type="ECO:0000259" key="2">
    <source>
        <dbReference type="Pfam" id="PF13843"/>
    </source>
</evidence>
<dbReference type="Pfam" id="PF13843">
    <property type="entry name" value="DDE_Tnp_1_7"/>
    <property type="match status" value="1"/>
</dbReference>
<dbReference type="InterPro" id="IPR029526">
    <property type="entry name" value="PGBD"/>
</dbReference>
<organism evidence="3 4">
    <name type="scientific">Rhipicephalus microplus</name>
    <name type="common">Cattle tick</name>
    <name type="synonym">Boophilus microplus</name>
    <dbReference type="NCBI Taxonomy" id="6941"/>
    <lineage>
        <taxon>Eukaryota</taxon>
        <taxon>Metazoa</taxon>
        <taxon>Ecdysozoa</taxon>
        <taxon>Arthropoda</taxon>
        <taxon>Chelicerata</taxon>
        <taxon>Arachnida</taxon>
        <taxon>Acari</taxon>
        <taxon>Parasitiformes</taxon>
        <taxon>Ixodida</taxon>
        <taxon>Ixodoidea</taxon>
        <taxon>Ixodidae</taxon>
        <taxon>Rhipicephalinae</taxon>
        <taxon>Rhipicephalus</taxon>
        <taxon>Boophilus</taxon>
    </lineage>
</organism>
<feature type="compositionally biased region" description="Polar residues" evidence="1">
    <location>
        <begin position="54"/>
        <end position="68"/>
    </location>
</feature>
<evidence type="ECO:0000313" key="4">
    <source>
        <dbReference type="Proteomes" id="UP000821866"/>
    </source>
</evidence>
<evidence type="ECO:0000256" key="1">
    <source>
        <dbReference type="SAM" id="MobiDB-lite"/>
    </source>
</evidence>
<keyword evidence="4" id="KW-1185">Reference proteome</keyword>
<dbReference type="Proteomes" id="UP000821866">
    <property type="component" value="Chromosome 3"/>
</dbReference>
<feature type="region of interest" description="Disordered" evidence="1">
    <location>
        <begin position="27"/>
        <end position="70"/>
    </location>
</feature>
<feature type="compositionally biased region" description="Low complexity" evidence="1">
    <location>
        <begin position="27"/>
        <end position="44"/>
    </location>
</feature>
<reference evidence="3" key="2">
    <citation type="submission" date="2021-09" db="EMBL/GenBank/DDBJ databases">
        <authorList>
            <person name="Jia N."/>
            <person name="Wang J."/>
            <person name="Shi W."/>
            <person name="Du L."/>
            <person name="Sun Y."/>
            <person name="Zhan W."/>
            <person name="Jiang J."/>
            <person name="Wang Q."/>
            <person name="Zhang B."/>
            <person name="Ji P."/>
            <person name="Sakyi L.B."/>
            <person name="Cui X."/>
            <person name="Yuan T."/>
            <person name="Jiang B."/>
            <person name="Yang W."/>
            <person name="Lam T.T.-Y."/>
            <person name="Chang Q."/>
            <person name="Ding S."/>
            <person name="Wang X."/>
            <person name="Zhu J."/>
            <person name="Ruan X."/>
            <person name="Zhao L."/>
            <person name="Wei J."/>
            <person name="Que T."/>
            <person name="Du C."/>
            <person name="Cheng J."/>
            <person name="Dai P."/>
            <person name="Han X."/>
            <person name="Huang E."/>
            <person name="Gao Y."/>
            <person name="Liu J."/>
            <person name="Shao H."/>
            <person name="Ye R."/>
            <person name="Li L."/>
            <person name="Wei W."/>
            <person name="Wang X."/>
            <person name="Wang C."/>
            <person name="Huo Q."/>
            <person name="Li W."/>
            <person name="Guo W."/>
            <person name="Chen H."/>
            <person name="Chen S."/>
            <person name="Zhou L."/>
            <person name="Zhou L."/>
            <person name="Ni X."/>
            <person name="Tian J."/>
            <person name="Zhou Y."/>
            <person name="Sheng Y."/>
            <person name="Liu T."/>
            <person name="Pan Y."/>
            <person name="Xia L."/>
            <person name="Li J."/>
            <person name="Zhao F."/>
            <person name="Cao W."/>
        </authorList>
    </citation>
    <scope>NUCLEOTIDE SEQUENCE</scope>
    <source>
        <strain evidence="3">Rmic-2018</strain>
        <tissue evidence="3">Larvae</tissue>
    </source>
</reference>
<reference evidence="3" key="1">
    <citation type="journal article" date="2020" name="Cell">
        <title>Large-Scale Comparative Analyses of Tick Genomes Elucidate Their Genetic Diversity and Vector Capacities.</title>
        <authorList>
            <consortium name="Tick Genome and Microbiome Consortium (TIGMIC)"/>
            <person name="Jia N."/>
            <person name="Wang J."/>
            <person name="Shi W."/>
            <person name="Du L."/>
            <person name="Sun Y."/>
            <person name="Zhan W."/>
            <person name="Jiang J.F."/>
            <person name="Wang Q."/>
            <person name="Zhang B."/>
            <person name="Ji P."/>
            <person name="Bell-Sakyi L."/>
            <person name="Cui X.M."/>
            <person name="Yuan T.T."/>
            <person name="Jiang B.G."/>
            <person name="Yang W.F."/>
            <person name="Lam T.T."/>
            <person name="Chang Q.C."/>
            <person name="Ding S.J."/>
            <person name="Wang X.J."/>
            <person name="Zhu J.G."/>
            <person name="Ruan X.D."/>
            <person name="Zhao L."/>
            <person name="Wei J.T."/>
            <person name="Ye R.Z."/>
            <person name="Que T.C."/>
            <person name="Du C.H."/>
            <person name="Zhou Y.H."/>
            <person name="Cheng J.X."/>
            <person name="Dai P.F."/>
            <person name="Guo W.B."/>
            <person name="Han X.H."/>
            <person name="Huang E.J."/>
            <person name="Li L.F."/>
            <person name="Wei W."/>
            <person name="Gao Y.C."/>
            <person name="Liu J.Z."/>
            <person name="Shao H.Z."/>
            <person name="Wang X."/>
            <person name="Wang C.C."/>
            <person name="Yang T.C."/>
            <person name="Huo Q.B."/>
            <person name="Li W."/>
            <person name="Chen H.Y."/>
            <person name="Chen S.E."/>
            <person name="Zhou L.G."/>
            <person name="Ni X.B."/>
            <person name="Tian J.H."/>
            <person name="Sheng Y."/>
            <person name="Liu T."/>
            <person name="Pan Y.S."/>
            <person name="Xia L.Y."/>
            <person name="Li J."/>
            <person name="Zhao F."/>
            <person name="Cao W.C."/>
        </authorList>
    </citation>
    <scope>NUCLEOTIDE SEQUENCE</scope>
    <source>
        <strain evidence="3">Rmic-2018</strain>
    </source>
</reference>
<dbReference type="VEuPathDB" id="VectorBase:LOC119167405"/>
<gene>
    <name evidence="3" type="ORF">HPB51_006767</name>
</gene>
<sequence length="281" mass="31855">MASTSETTRARKKAISLDADAWTSDLLNSSSSEESGNDVVTSDFSSDEEISSDQPGTSAVSRGVSTSYGGDVLRPAQRRVDFRPQRDPGIDLGMALRSRAHRLTRALDFFRLFFTAEVIRAICLNTNKYAWTHILEKPTYSEKDGSWKEVTPEEMKKFIGLLMYMGILELPHLNLYWSTTKMLSGLLPPKVMSRPRFTALLAMLHVLDPETNGATAQKLDKVSWLLQHINDCSATFFQPYREISVDERIVKSKARSEIRQYIRDKVVKYSVEISKSLRHLL</sequence>
<evidence type="ECO:0000313" key="3">
    <source>
        <dbReference type="EMBL" id="KAH8030335.1"/>
    </source>
</evidence>
<dbReference type="AlphaFoldDB" id="A0A9J6E7L1"/>
<protein>
    <recommendedName>
        <fullName evidence="2">PiggyBac transposable element-derived protein domain-containing protein</fullName>
    </recommendedName>
</protein>
<name>A0A9J6E7L1_RHIMP</name>
<dbReference type="EMBL" id="JABSTU010000005">
    <property type="protein sequence ID" value="KAH8030335.1"/>
    <property type="molecule type" value="Genomic_DNA"/>
</dbReference>
<comment type="caution">
    <text evidence="3">The sequence shown here is derived from an EMBL/GenBank/DDBJ whole genome shotgun (WGS) entry which is preliminary data.</text>
</comment>
<dbReference type="PANTHER" id="PTHR46599">
    <property type="entry name" value="PIGGYBAC TRANSPOSABLE ELEMENT-DERIVED PROTEIN 4"/>
    <property type="match status" value="1"/>
</dbReference>
<proteinExistence type="predicted"/>